<dbReference type="OrthoDB" id="3886346at2759"/>
<feature type="region of interest" description="Disordered" evidence="1">
    <location>
        <begin position="304"/>
        <end position="325"/>
    </location>
</feature>
<accession>A0A5N5XDL6</accession>
<proteinExistence type="predicted"/>
<feature type="region of interest" description="Disordered" evidence="1">
    <location>
        <begin position="73"/>
        <end position="122"/>
    </location>
</feature>
<feature type="compositionally biased region" description="Polar residues" evidence="1">
    <location>
        <begin position="83"/>
        <end position="103"/>
    </location>
</feature>
<evidence type="ECO:0000313" key="3">
    <source>
        <dbReference type="Proteomes" id="UP000326565"/>
    </source>
</evidence>
<feature type="compositionally biased region" description="Acidic residues" evidence="1">
    <location>
        <begin position="316"/>
        <end position="325"/>
    </location>
</feature>
<feature type="region of interest" description="Disordered" evidence="1">
    <location>
        <begin position="156"/>
        <end position="221"/>
    </location>
</feature>
<organism evidence="2 3">
    <name type="scientific">Aspergillus leporis</name>
    <dbReference type="NCBI Taxonomy" id="41062"/>
    <lineage>
        <taxon>Eukaryota</taxon>
        <taxon>Fungi</taxon>
        <taxon>Dikarya</taxon>
        <taxon>Ascomycota</taxon>
        <taxon>Pezizomycotina</taxon>
        <taxon>Eurotiomycetes</taxon>
        <taxon>Eurotiomycetidae</taxon>
        <taxon>Eurotiales</taxon>
        <taxon>Aspergillaceae</taxon>
        <taxon>Aspergillus</taxon>
        <taxon>Aspergillus subgen. Circumdati</taxon>
    </lineage>
</organism>
<feature type="compositionally biased region" description="Polar residues" evidence="1">
    <location>
        <begin position="194"/>
        <end position="204"/>
    </location>
</feature>
<dbReference type="AlphaFoldDB" id="A0A5N5XDL6"/>
<keyword evidence="3" id="KW-1185">Reference proteome</keyword>
<feature type="compositionally biased region" description="Polar residues" evidence="1">
    <location>
        <begin position="171"/>
        <end position="186"/>
    </location>
</feature>
<dbReference type="Proteomes" id="UP000326565">
    <property type="component" value="Unassembled WGS sequence"/>
</dbReference>
<sequence>MPAGSMDALGAFSHLTDNLPTWINRISDLAAHTAAKNAEYAEAYKRLAVAPGRPRRRKNSSVCSIRTDELRNAVTQPLPAVDGSTQEMTDAPQTTPFHNSSAPNPRKRGTAQAPSLPSEENPFVSTRYNLVIHYDGETQKSLEEMVRSIGTARNNIRRGKMSQMATAGGSFRSSAYGRSSRMSNRPSLPPGDGSDNQLLNSIRSTRNRGPPPQSQVMAKDSPFDRADKQLELAHSLCENAAYQFLRMGDCANELRDVGEKFKSLLELATSEVRRFTEEQDKERVVKEQEAPKVESVQVKVTPTDNKLPASSVGAIEVDDGDGTSEESLDLATFRARRMRA</sequence>
<evidence type="ECO:0000256" key="1">
    <source>
        <dbReference type="SAM" id="MobiDB-lite"/>
    </source>
</evidence>
<gene>
    <name evidence="2" type="ORF">BDV29DRAFT_165767</name>
</gene>
<protein>
    <submittedName>
        <fullName evidence="2">Uncharacterized protein</fullName>
    </submittedName>
</protein>
<name>A0A5N5XDL6_9EURO</name>
<reference evidence="2 3" key="1">
    <citation type="submission" date="2019-04" db="EMBL/GenBank/DDBJ databases">
        <title>Friends and foes A comparative genomics study of 23 Aspergillus species from section Flavi.</title>
        <authorList>
            <consortium name="DOE Joint Genome Institute"/>
            <person name="Kjaerbolling I."/>
            <person name="Vesth T."/>
            <person name="Frisvad J.C."/>
            <person name="Nybo J.L."/>
            <person name="Theobald S."/>
            <person name="Kildgaard S."/>
            <person name="Isbrandt T."/>
            <person name="Kuo A."/>
            <person name="Sato A."/>
            <person name="Lyhne E.K."/>
            <person name="Kogle M.E."/>
            <person name="Wiebenga A."/>
            <person name="Kun R.S."/>
            <person name="Lubbers R.J."/>
            <person name="Makela M.R."/>
            <person name="Barry K."/>
            <person name="Chovatia M."/>
            <person name="Clum A."/>
            <person name="Daum C."/>
            <person name="Haridas S."/>
            <person name="He G."/>
            <person name="LaButti K."/>
            <person name="Lipzen A."/>
            <person name="Mondo S."/>
            <person name="Riley R."/>
            <person name="Salamov A."/>
            <person name="Simmons B.A."/>
            <person name="Magnuson J.K."/>
            <person name="Henrissat B."/>
            <person name="Mortensen U.H."/>
            <person name="Larsen T.O."/>
            <person name="Devries R.P."/>
            <person name="Grigoriev I.V."/>
            <person name="Machida M."/>
            <person name="Baker S.E."/>
            <person name="Andersen M.R."/>
        </authorList>
    </citation>
    <scope>NUCLEOTIDE SEQUENCE [LARGE SCALE GENOMIC DNA]</scope>
    <source>
        <strain evidence="2 3">CBS 151.66</strain>
    </source>
</reference>
<evidence type="ECO:0000313" key="2">
    <source>
        <dbReference type="EMBL" id="KAB8078786.1"/>
    </source>
</evidence>
<dbReference type="EMBL" id="ML732155">
    <property type="protein sequence ID" value="KAB8078786.1"/>
    <property type="molecule type" value="Genomic_DNA"/>
</dbReference>